<keyword evidence="11" id="KW-1185">Reference proteome</keyword>
<accession>A0AA51R169</accession>
<comment type="subcellular location">
    <subcellularLocation>
        <location evidence="1">Cell outer membrane</location>
        <topology evidence="1">Multi-pass membrane protein</topology>
    </subcellularLocation>
</comment>
<dbReference type="Gene3D" id="2.40.160.60">
    <property type="entry name" value="Outer membrane protein transport protein (OMPP1/FadL/TodX)"/>
    <property type="match status" value="1"/>
</dbReference>
<sequence length="433" mass="44251">MFRKTTLAVSVLLALGAQSAFATNGLAPTGLGQTHKAMGGAAAGFATSPMSMATNPAAASFAPDGYDVGLEIFKPNRTATLKAPFSSTGADAEADGNGDEMFLIPEAGYKRDMKGGLSLGVVLYGNGGMNSAYDQGVPFDSPLGAGSFGGLPGTSTGIDLKQVFIAPTASYKINDNVAVGASVNLVAQRFEAEGLGAFGPSPLSATGFSIDPTKLTDNGGSKSTGIGATIGIQGKLSEKLSAGLSYRSKVSMGKLDEYSGLFPNGGEFDVPASTTAGIAYQATPQTLIAADVQQIEYADIAAIGNSPSIPLPFGADGGPGFGWEDQTVYKIGVKHQLNDGLALMAGYNHAENPLSSEITTLNVLAPAVVEGHLSLGLEKKLTPKSKLTGTYVHAFENTVEGAATLPPPGPIPMDAYDLTMEQDSIGVAYSVEF</sequence>
<evidence type="ECO:0000256" key="6">
    <source>
        <dbReference type="ARBA" id="ARBA00023136"/>
    </source>
</evidence>
<evidence type="ECO:0000313" key="11">
    <source>
        <dbReference type="Proteomes" id="UP001223336"/>
    </source>
</evidence>
<keyword evidence="4" id="KW-0812">Transmembrane</keyword>
<feature type="signal peptide" evidence="8">
    <location>
        <begin position="1"/>
        <end position="22"/>
    </location>
</feature>
<dbReference type="AlphaFoldDB" id="A0AA51R169"/>
<dbReference type="InterPro" id="IPR005017">
    <property type="entry name" value="OMPP1/FadL/TodX"/>
</dbReference>
<evidence type="ECO:0000256" key="1">
    <source>
        <dbReference type="ARBA" id="ARBA00004571"/>
    </source>
</evidence>
<dbReference type="GO" id="GO:0015483">
    <property type="term" value="F:long-chain fatty acid transporting porin activity"/>
    <property type="evidence" value="ECO:0007669"/>
    <property type="project" value="TreeGrafter"/>
</dbReference>
<dbReference type="RefSeq" id="WP_308133581.1">
    <property type="nucleotide sequence ID" value="NZ_CP133217.1"/>
</dbReference>
<feature type="chain" id="PRO_5041341207" evidence="8">
    <location>
        <begin position="23"/>
        <end position="433"/>
    </location>
</feature>
<gene>
    <name evidence="9" type="ORF">RCC75_02570</name>
    <name evidence="10" type="ORF">RCG00_10275</name>
</gene>
<dbReference type="GO" id="GO:0009279">
    <property type="term" value="C:cell outer membrane"/>
    <property type="evidence" value="ECO:0007669"/>
    <property type="project" value="UniProtKB-SubCell"/>
</dbReference>
<dbReference type="Pfam" id="PF03349">
    <property type="entry name" value="Toluene_X"/>
    <property type="match status" value="1"/>
</dbReference>
<reference evidence="10 11" key="1">
    <citation type="submission" date="2023-08" db="EMBL/GenBank/DDBJ databases">
        <title>New molecular markers tilS and rpoB for phylogenetic and monitoring studies of the genus Thiothrix biodiversity.</title>
        <authorList>
            <person name="Ravin N.V."/>
            <person name="Smolyakov D."/>
            <person name="Markov N.D."/>
            <person name="Beletsky A.V."/>
            <person name="Mardanov A.V."/>
            <person name="Rudenko T.S."/>
            <person name="Grabovich M.Y."/>
        </authorList>
    </citation>
    <scope>NUCLEOTIDE SEQUENCE</scope>
    <source>
        <strain evidence="10">DNT52</strain>
        <strain evidence="9 11">H33</strain>
    </source>
</reference>
<evidence type="ECO:0000256" key="7">
    <source>
        <dbReference type="ARBA" id="ARBA00023237"/>
    </source>
</evidence>
<dbReference type="Proteomes" id="UP001229862">
    <property type="component" value="Chromosome"/>
</dbReference>
<keyword evidence="5 8" id="KW-0732">Signal</keyword>
<comment type="similarity">
    <text evidence="2">Belongs to the OmpP1/FadL family.</text>
</comment>
<evidence type="ECO:0000256" key="4">
    <source>
        <dbReference type="ARBA" id="ARBA00022692"/>
    </source>
</evidence>
<evidence type="ECO:0000256" key="5">
    <source>
        <dbReference type="ARBA" id="ARBA00022729"/>
    </source>
</evidence>
<keyword evidence="6" id="KW-0472">Membrane</keyword>
<dbReference type="EMBL" id="JAVFKN010000002">
    <property type="protein sequence ID" value="MDQ5767392.1"/>
    <property type="molecule type" value="Genomic_DNA"/>
</dbReference>
<dbReference type="EMBL" id="CP133217">
    <property type="protein sequence ID" value="WML88747.1"/>
    <property type="molecule type" value="Genomic_DNA"/>
</dbReference>
<evidence type="ECO:0000256" key="2">
    <source>
        <dbReference type="ARBA" id="ARBA00008163"/>
    </source>
</evidence>
<dbReference type="Proteomes" id="UP001223336">
    <property type="component" value="Unassembled WGS sequence"/>
</dbReference>
<keyword evidence="3" id="KW-1134">Transmembrane beta strand</keyword>
<evidence type="ECO:0000313" key="10">
    <source>
        <dbReference type="EMBL" id="WML88747.1"/>
    </source>
</evidence>
<protein>
    <submittedName>
        <fullName evidence="10">Outer membrane protein transport protein</fullName>
    </submittedName>
</protein>
<evidence type="ECO:0000256" key="3">
    <source>
        <dbReference type="ARBA" id="ARBA00022452"/>
    </source>
</evidence>
<name>A0AA51R169_9GAMM</name>
<dbReference type="PANTHER" id="PTHR35093:SF8">
    <property type="entry name" value="OUTER MEMBRANE PROTEIN NMB0088-RELATED"/>
    <property type="match status" value="1"/>
</dbReference>
<evidence type="ECO:0000313" key="9">
    <source>
        <dbReference type="EMBL" id="MDQ5767392.1"/>
    </source>
</evidence>
<dbReference type="PANTHER" id="PTHR35093">
    <property type="entry name" value="OUTER MEMBRANE PROTEIN NMB0088-RELATED"/>
    <property type="match status" value="1"/>
</dbReference>
<proteinExistence type="inferred from homology"/>
<keyword evidence="7" id="KW-0998">Cell outer membrane</keyword>
<evidence type="ECO:0000256" key="8">
    <source>
        <dbReference type="SAM" id="SignalP"/>
    </source>
</evidence>
<dbReference type="SUPFAM" id="SSF56935">
    <property type="entry name" value="Porins"/>
    <property type="match status" value="1"/>
</dbReference>
<organism evidence="10">
    <name type="scientific">Thiothrix subterranea</name>
    <dbReference type="NCBI Taxonomy" id="2735563"/>
    <lineage>
        <taxon>Bacteria</taxon>
        <taxon>Pseudomonadati</taxon>
        <taxon>Pseudomonadota</taxon>
        <taxon>Gammaproteobacteria</taxon>
        <taxon>Thiotrichales</taxon>
        <taxon>Thiotrichaceae</taxon>
        <taxon>Thiothrix</taxon>
    </lineage>
</organism>